<dbReference type="GO" id="GO:0005384">
    <property type="term" value="F:manganese ion transmembrane transporter activity"/>
    <property type="evidence" value="ECO:0007669"/>
    <property type="project" value="EnsemblFungi"/>
</dbReference>
<evidence type="ECO:0000256" key="5">
    <source>
        <dbReference type="ARBA" id="ARBA00023136"/>
    </source>
</evidence>
<evidence type="ECO:0000256" key="2">
    <source>
        <dbReference type="ARBA" id="ARBA00007049"/>
    </source>
</evidence>
<dbReference type="GO" id="GO:0006874">
    <property type="term" value="P:intracellular calcium ion homeostasis"/>
    <property type="evidence" value="ECO:0007669"/>
    <property type="project" value="EnsemblFungi"/>
</dbReference>
<dbReference type="EMBL" id="CP017556">
    <property type="protein sequence ID" value="AOW04358.1"/>
    <property type="molecule type" value="Genomic_DNA"/>
</dbReference>
<evidence type="ECO:0000313" key="9">
    <source>
        <dbReference type="Proteomes" id="UP000182444"/>
    </source>
</evidence>
<keyword evidence="4 6" id="KW-1133">Transmembrane helix</keyword>
<dbReference type="RefSeq" id="XP_503067.1">
    <property type="nucleotide sequence ID" value="XM_503067.1"/>
</dbReference>
<dbReference type="GO" id="GO:0015093">
    <property type="term" value="F:ferrous iron transmembrane transporter activity"/>
    <property type="evidence" value="ECO:0007669"/>
    <property type="project" value="EnsemblFungi"/>
</dbReference>
<feature type="transmembrane region" description="Helical" evidence="6">
    <location>
        <begin position="256"/>
        <end position="277"/>
    </location>
</feature>
<dbReference type="GO" id="GO:0005794">
    <property type="term" value="C:Golgi apparatus"/>
    <property type="evidence" value="ECO:0007669"/>
    <property type="project" value="EnsemblFungi"/>
</dbReference>
<dbReference type="OMA" id="MNFHHTL"/>
<dbReference type="GO" id="GO:0000329">
    <property type="term" value="C:fungal-type vacuole membrane"/>
    <property type="evidence" value="ECO:0007669"/>
    <property type="project" value="EnsemblFungi"/>
</dbReference>
<name>A0A1H6Q734_YARLL</name>
<evidence type="ECO:0000256" key="4">
    <source>
        <dbReference type="ARBA" id="ARBA00022989"/>
    </source>
</evidence>
<evidence type="ECO:0000256" key="3">
    <source>
        <dbReference type="ARBA" id="ARBA00022692"/>
    </source>
</evidence>
<evidence type="ECO:0000313" key="7">
    <source>
        <dbReference type="EMBL" id="AOW04358.1"/>
    </source>
</evidence>
<dbReference type="VEuPathDB" id="FungiDB:YALI1_D25715g"/>
<dbReference type="PANTHER" id="PTHR31851">
    <property type="entry name" value="FE(2+)/MN(2+) TRANSPORTER PCL1"/>
    <property type="match status" value="1"/>
</dbReference>
<dbReference type="GeneID" id="2911206"/>
<protein>
    <submittedName>
        <fullName evidence="8">VIT family-domain-containing protein</fullName>
    </submittedName>
</protein>
<reference evidence="8 10" key="2">
    <citation type="submission" date="2018-07" db="EMBL/GenBank/DDBJ databases">
        <title>Draft Genome Assemblies for Five Robust Yarrowia lipolytica Strains Exhibiting High Lipid Production and Pentose Sugar Utilization and Sugar Alcohol Secretion from Undetoxified Lignocellulosic Biomass Hydrolysates.</title>
        <authorList>
            <consortium name="DOE Joint Genome Institute"/>
            <person name="Walker C."/>
            <person name="Ryu S."/>
            <person name="Na H."/>
            <person name="Zane M."/>
            <person name="LaButti K."/>
            <person name="Lipzen A."/>
            <person name="Haridas S."/>
            <person name="Barry K."/>
            <person name="Grigoriev I.V."/>
            <person name="Quarterman J."/>
            <person name="Slininger P."/>
            <person name="Dien B."/>
            <person name="Trinh C.T."/>
        </authorList>
    </citation>
    <scope>NUCLEOTIDE SEQUENCE [LARGE SCALE GENOMIC DNA]</scope>
    <source>
        <strain evidence="8 10">YB392</strain>
    </source>
</reference>
<evidence type="ECO:0000313" key="8">
    <source>
        <dbReference type="EMBL" id="RDW26196.1"/>
    </source>
</evidence>
<sequence>MVLVALKKAIFGTEKQPLLRNNASYATMTDEEARLGLTDDDTLSQGSGSSGSGNSWVSPRVVSDMIIGLSDGLTVPFALTAGLSSLGDTKLVITGGMAELVAGAISMGLGGYLAAKSENDYYKSECTKERAVLKTESSEGESQIADILAQYNLSPETTASFTKDLQKNPTSMVDFIIRFGKGLEEPAEGREFTSAMTIGLAYFFGGFIPLIPYFFTAHVDDGLMWSVIVMLITLFIFGCTKTVISLGSDVGRGCITWNGIQMTLIGGLAAGAAWGLVKLIE</sequence>
<dbReference type="AlphaFoldDB" id="A0A1H6Q734"/>
<keyword evidence="5 6" id="KW-0472">Membrane</keyword>
<dbReference type="KEGG" id="yli:2911206"/>
<evidence type="ECO:0000256" key="1">
    <source>
        <dbReference type="ARBA" id="ARBA00004127"/>
    </source>
</evidence>
<evidence type="ECO:0000256" key="6">
    <source>
        <dbReference type="SAM" id="Phobius"/>
    </source>
</evidence>
<dbReference type="CDD" id="cd02435">
    <property type="entry name" value="CCC1"/>
    <property type="match status" value="1"/>
</dbReference>
<proteinExistence type="inferred from homology"/>
<dbReference type="GO" id="GO:1990461">
    <property type="term" value="P:detoxification of iron ion"/>
    <property type="evidence" value="ECO:0007669"/>
    <property type="project" value="EnsemblFungi"/>
</dbReference>
<keyword evidence="3 6" id="KW-0812">Transmembrane</keyword>
<evidence type="ECO:0000313" key="10">
    <source>
        <dbReference type="Proteomes" id="UP000256601"/>
    </source>
</evidence>
<comment type="similarity">
    <text evidence="2">Belongs to the CCC1 family.</text>
</comment>
<dbReference type="eggNOG" id="KOG4473">
    <property type="taxonomic scope" value="Eukaryota"/>
</dbReference>
<dbReference type="Proteomes" id="UP000182444">
    <property type="component" value="Chromosome 1D"/>
</dbReference>
<gene>
    <name evidence="8" type="ORF">B0I71DRAFT_174550</name>
    <name evidence="7" type="ORF">YALI1_D25715g</name>
</gene>
<feature type="transmembrane region" description="Helical" evidence="6">
    <location>
        <begin position="200"/>
        <end position="217"/>
    </location>
</feature>
<dbReference type="GO" id="GO:0030026">
    <property type="term" value="P:intracellular manganese ion homeostasis"/>
    <property type="evidence" value="ECO:0007669"/>
    <property type="project" value="EnsemblFungi"/>
</dbReference>
<dbReference type="VEuPathDB" id="FungiDB:YALI0_D20306g"/>
<dbReference type="EMBL" id="KZ858984">
    <property type="protein sequence ID" value="RDW26196.1"/>
    <property type="molecule type" value="Genomic_DNA"/>
</dbReference>
<organism evidence="7 9">
    <name type="scientific">Yarrowia lipolytica</name>
    <name type="common">Candida lipolytica</name>
    <dbReference type="NCBI Taxonomy" id="4952"/>
    <lineage>
        <taxon>Eukaryota</taxon>
        <taxon>Fungi</taxon>
        <taxon>Dikarya</taxon>
        <taxon>Ascomycota</taxon>
        <taxon>Saccharomycotina</taxon>
        <taxon>Dipodascomycetes</taxon>
        <taxon>Dipodascales</taxon>
        <taxon>Dipodascales incertae sedis</taxon>
        <taxon>Yarrowia</taxon>
    </lineage>
</organism>
<dbReference type="Proteomes" id="UP000256601">
    <property type="component" value="Unassembled WGS sequence"/>
</dbReference>
<dbReference type="InterPro" id="IPR008217">
    <property type="entry name" value="Ccc1_fam"/>
</dbReference>
<dbReference type="OrthoDB" id="73465at2759"/>
<dbReference type="Pfam" id="PF01988">
    <property type="entry name" value="VIT1"/>
    <property type="match status" value="1"/>
</dbReference>
<reference evidence="7 9" key="1">
    <citation type="journal article" date="2016" name="PLoS ONE">
        <title>Sequence Assembly of Yarrowia lipolytica Strain W29/CLIB89 Shows Transposable Element Diversity.</title>
        <authorList>
            <person name="Magnan C."/>
            <person name="Yu J."/>
            <person name="Chang I."/>
            <person name="Jahn E."/>
            <person name="Kanomata Y."/>
            <person name="Wu J."/>
            <person name="Zeller M."/>
            <person name="Oakes M."/>
            <person name="Baldi P."/>
            <person name="Sandmeyer S."/>
        </authorList>
    </citation>
    <scope>NUCLEOTIDE SEQUENCE [LARGE SCALE GENOMIC DNA]</scope>
    <source>
        <strain evidence="7">CLIB89</strain>
        <strain evidence="9">CLIB89(W29)</strain>
    </source>
</reference>
<dbReference type="GO" id="GO:0006879">
    <property type="term" value="P:intracellular iron ion homeostasis"/>
    <property type="evidence" value="ECO:0007669"/>
    <property type="project" value="EnsemblFungi"/>
</dbReference>
<comment type="subcellular location">
    <subcellularLocation>
        <location evidence="1">Endomembrane system</location>
        <topology evidence="1">Multi-pass membrane protein</topology>
    </subcellularLocation>
</comment>
<accession>A0A1H6Q734</accession>
<feature type="transmembrane region" description="Helical" evidence="6">
    <location>
        <begin position="223"/>
        <end position="244"/>
    </location>
</feature>